<protein>
    <recommendedName>
        <fullName evidence="2">DNA polymerase III subunit delta</fullName>
        <ecNumber evidence="1">2.7.7.7</ecNumber>
    </recommendedName>
</protein>
<dbReference type="OrthoDB" id="9775929at2"/>
<dbReference type="Proteomes" id="UP000182412">
    <property type="component" value="Unassembled WGS sequence"/>
</dbReference>
<evidence type="ECO:0000256" key="6">
    <source>
        <dbReference type="ARBA" id="ARBA00022932"/>
    </source>
</evidence>
<dbReference type="PANTHER" id="PTHR34388:SF1">
    <property type="entry name" value="DNA POLYMERASE III SUBUNIT DELTA"/>
    <property type="match status" value="1"/>
</dbReference>
<keyword evidence="3" id="KW-0808">Transferase</keyword>
<sequence>MKFGEFMASLQKGGLKHVYLLAGEEHYYIDKALERILAKLFSSPQEQSSGLQKLTGNINLDDLAGLIETAPFFVRSNVLLLQDTSLFKEKKGDEAKDAAKSGKDKALERLLDLLADMPEYSYVIFVQNGKADKRRKIYKAIEKAGAVLEAEAIRAWNIDDWLQGKLQSLNKDMDSEARAYFSGVISTMQTISLEFLDREFDKLALFTEERRISRALLEKIFAGLPEVSVFALLDAISERKAKKAMQLLRRQLSDGTYFTVILALLTRHVRQLWQAQVLQKQGVRGKALAKPLELNPFIAEKLGRAAMQFPEPVLKRSMLELIDADYFLKTGQAGEEVLEHVVIDLCRGAA</sequence>
<keyword evidence="5" id="KW-0235">DNA replication</keyword>
<comment type="catalytic activity">
    <reaction evidence="8">
        <text>DNA(n) + a 2'-deoxyribonucleoside 5'-triphosphate = DNA(n+1) + diphosphate</text>
        <dbReference type="Rhea" id="RHEA:22508"/>
        <dbReference type="Rhea" id="RHEA-COMP:17339"/>
        <dbReference type="Rhea" id="RHEA-COMP:17340"/>
        <dbReference type="ChEBI" id="CHEBI:33019"/>
        <dbReference type="ChEBI" id="CHEBI:61560"/>
        <dbReference type="ChEBI" id="CHEBI:173112"/>
        <dbReference type="EC" id="2.7.7.7"/>
    </reaction>
</comment>
<dbReference type="Pfam" id="PF21694">
    <property type="entry name" value="DNA_pol3_delta_C"/>
    <property type="match status" value="1"/>
</dbReference>
<dbReference type="NCBIfam" id="TIGR01128">
    <property type="entry name" value="holA"/>
    <property type="match status" value="1"/>
</dbReference>
<dbReference type="GO" id="GO:0009360">
    <property type="term" value="C:DNA polymerase III complex"/>
    <property type="evidence" value="ECO:0007669"/>
    <property type="project" value="InterPro"/>
</dbReference>
<evidence type="ECO:0000256" key="5">
    <source>
        <dbReference type="ARBA" id="ARBA00022705"/>
    </source>
</evidence>
<evidence type="ECO:0000256" key="7">
    <source>
        <dbReference type="ARBA" id="ARBA00034754"/>
    </source>
</evidence>
<dbReference type="SUPFAM" id="SSF48019">
    <property type="entry name" value="post-AAA+ oligomerization domain-like"/>
    <property type="match status" value="1"/>
</dbReference>
<dbReference type="Pfam" id="PF06144">
    <property type="entry name" value="DNA_pol3_delta"/>
    <property type="match status" value="1"/>
</dbReference>
<dbReference type="InterPro" id="IPR010372">
    <property type="entry name" value="DNA_pol3_delta_N"/>
</dbReference>
<evidence type="ECO:0000256" key="1">
    <source>
        <dbReference type="ARBA" id="ARBA00012417"/>
    </source>
</evidence>
<reference evidence="11 12" key="1">
    <citation type="submission" date="2016-10" db="EMBL/GenBank/DDBJ databases">
        <authorList>
            <person name="de Groot N.N."/>
        </authorList>
    </citation>
    <scope>NUCLEOTIDE SEQUENCE [LARGE SCALE GENOMIC DNA]</scope>
    <source>
        <strain evidence="11 12">S137</strain>
    </source>
</reference>
<keyword evidence="4" id="KW-0548">Nucleotidyltransferase</keyword>
<feature type="domain" description="DNA polymerase III delta subunit-like C-terminal" evidence="10">
    <location>
        <begin position="228"/>
        <end position="338"/>
    </location>
</feature>
<dbReference type="GO" id="GO:0003887">
    <property type="term" value="F:DNA-directed DNA polymerase activity"/>
    <property type="evidence" value="ECO:0007669"/>
    <property type="project" value="UniProtKB-KW"/>
</dbReference>
<dbReference type="Gene3D" id="3.40.50.300">
    <property type="entry name" value="P-loop containing nucleotide triphosphate hydrolases"/>
    <property type="match status" value="1"/>
</dbReference>
<dbReference type="AlphaFoldDB" id="A0A1H0MIA2"/>
<evidence type="ECO:0000256" key="4">
    <source>
        <dbReference type="ARBA" id="ARBA00022695"/>
    </source>
</evidence>
<dbReference type="GO" id="GO:0006261">
    <property type="term" value="P:DNA-templated DNA replication"/>
    <property type="evidence" value="ECO:0007669"/>
    <property type="project" value="TreeGrafter"/>
</dbReference>
<evidence type="ECO:0000256" key="8">
    <source>
        <dbReference type="ARBA" id="ARBA00049244"/>
    </source>
</evidence>
<dbReference type="RefSeq" id="WP_074570830.1">
    <property type="nucleotide sequence ID" value="NZ_FNJQ01000001.1"/>
</dbReference>
<dbReference type="Gene3D" id="1.20.272.10">
    <property type="match status" value="1"/>
</dbReference>
<dbReference type="EMBL" id="FNJQ01000001">
    <property type="protein sequence ID" value="SDO80117.1"/>
    <property type="molecule type" value="Genomic_DNA"/>
</dbReference>
<evidence type="ECO:0000313" key="12">
    <source>
        <dbReference type="Proteomes" id="UP000182412"/>
    </source>
</evidence>
<evidence type="ECO:0000259" key="10">
    <source>
        <dbReference type="Pfam" id="PF21694"/>
    </source>
</evidence>
<dbReference type="InterPro" id="IPR008921">
    <property type="entry name" value="DNA_pol3_clamp-load_cplx_C"/>
</dbReference>
<dbReference type="InterPro" id="IPR048466">
    <property type="entry name" value="DNA_pol3_delta-like_C"/>
</dbReference>
<dbReference type="GO" id="GO:0003677">
    <property type="term" value="F:DNA binding"/>
    <property type="evidence" value="ECO:0007669"/>
    <property type="project" value="InterPro"/>
</dbReference>
<proteinExistence type="inferred from homology"/>
<organism evidence="11 12">
    <name type="scientific">Selenomonas ruminantium</name>
    <dbReference type="NCBI Taxonomy" id="971"/>
    <lineage>
        <taxon>Bacteria</taxon>
        <taxon>Bacillati</taxon>
        <taxon>Bacillota</taxon>
        <taxon>Negativicutes</taxon>
        <taxon>Selenomonadales</taxon>
        <taxon>Selenomonadaceae</taxon>
        <taxon>Selenomonas</taxon>
    </lineage>
</organism>
<evidence type="ECO:0000259" key="9">
    <source>
        <dbReference type="Pfam" id="PF06144"/>
    </source>
</evidence>
<dbReference type="SUPFAM" id="SSF52540">
    <property type="entry name" value="P-loop containing nucleoside triphosphate hydrolases"/>
    <property type="match status" value="1"/>
</dbReference>
<evidence type="ECO:0000313" key="11">
    <source>
        <dbReference type="EMBL" id="SDO80117.1"/>
    </source>
</evidence>
<comment type="similarity">
    <text evidence="7">Belongs to the DNA polymerase HolA subunit family.</text>
</comment>
<name>A0A1H0MIA2_SELRU</name>
<gene>
    <name evidence="11" type="ORF">SAMN05216366_101181</name>
</gene>
<dbReference type="EC" id="2.7.7.7" evidence="1"/>
<dbReference type="InterPro" id="IPR005790">
    <property type="entry name" value="DNA_polIII_delta"/>
</dbReference>
<keyword evidence="6" id="KW-0239">DNA-directed DNA polymerase</keyword>
<evidence type="ECO:0000256" key="2">
    <source>
        <dbReference type="ARBA" id="ARBA00017703"/>
    </source>
</evidence>
<dbReference type="PANTHER" id="PTHR34388">
    <property type="entry name" value="DNA POLYMERASE III SUBUNIT DELTA"/>
    <property type="match status" value="1"/>
</dbReference>
<accession>A0A1H0MIA2</accession>
<feature type="domain" description="DNA polymerase III delta N-terminal" evidence="9">
    <location>
        <begin position="19"/>
        <end position="150"/>
    </location>
</feature>
<dbReference type="InterPro" id="IPR027417">
    <property type="entry name" value="P-loop_NTPase"/>
</dbReference>
<evidence type="ECO:0000256" key="3">
    <source>
        <dbReference type="ARBA" id="ARBA00022679"/>
    </source>
</evidence>